<dbReference type="EMBL" id="JAJFAZ020000006">
    <property type="protein sequence ID" value="KAI5324621.1"/>
    <property type="molecule type" value="Genomic_DNA"/>
</dbReference>
<organism evidence="1 2">
    <name type="scientific">Prunus dulcis</name>
    <name type="common">Almond</name>
    <name type="synonym">Amygdalus dulcis</name>
    <dbReference type="NCBI Taxonomy" id="3755"/>
    <lineage>
        <taxon>Eukaryota</taxon>
        <taxon>Viridiplantae</taxon>
        <taxon>Streptophyta</taxon>
        <taxon>Embryophyta</taxon>
        <taxon>Tracheophyta</taxon>
        <taxon>Spermatophyta</taxon>
        <taxon>Magnoliopsida</taxon>
        <taxon>eudicotyledons</taxon>
        <taxon>Gunneridae</taxon>
        <taxon>Pentapetalae</taxon>
        <taxon>rosids</taxon>
        <taxon>fabids</taxon>
        <taxon>Rosales</taxon>
        <taxon>Rosaceae</taxon>
        <taxon>Amygdaloideae</taxon>
        <taxon>Amygdaleae</taxon>
        <taxon>Prunus</taxon>
    </lineage>
</organism>
<protein>
    <submittedName>
        <fullName evidence="1">Uncharacterized protein</fullName>
    </submittedName>
</protein>
<proteinExistence type="predicted"/>
<dbReference type="AlphaFoldDB" id="A0AAD4YX18"/>
<accession>A0AAD4YX18</accession>
<name>A0AAD4YX18_PRUDU</name>
<sequence length="96" mass="11073">MDQWVHKPTSPTRPLTLWSSPARLLTPCFGPARPRGILPHKYYPSKYLKYGYVKCYGSHENMLGGLPESIARLVIKTYQDSALYDSDLHRKLYIFA</sequence>
<evidence type="ECO:0000313" key="1">
    <source>
        <dbReference type="EMBL" id="KAI5324621.1"/>
    </source>
</evidence>
<reference evidence="1 2" key="1">
    <citation type="journal article" date="2022" name="G3 (Bethesda)">
        <title>Whole-genome sequence and methylome profiling of the almond [Prunus dulcis (Mill.) D.A. Webb] cultivar 'Nonpareil'.</title>
        <authorList>
            <person name="D'Amico-Willman K.M."/>
            <person name="Ouma W.Z."/>
            <person name="Meulia T."/>
            <person name="Sideli G.M."/>
            <person name="Gradziel T.M."/>
            <person name="Fresnedo-Ramirez J."/>
        </authorList>
    </citation>
    <scope>NUCLEOTIDE SEQUENCE [LARGE SCALE GENOMIC DNA]</scope>
    <source>
        <strain evidence="1">Clone GOH B32 T37-40</strain>
    </source>
</reference>
<keyword evidence="2" id="KW-1185">Reference proteome</keyword>
<comment type="caution">
    <text evidence="1">The sequence shown here is derived from an EMBL/GenBank/DDBJ whole genome shotgun (WGS) entry which is preliminary data.</text>
</comment>
<gene>
    <name evidence="1" type="ORF">L3X38_033694</name>
</gene>
<evidence type="ECO:0000313" key="2">
    <source>
        <dbReference type="Proteomes" id="UP001054821"/>
    </source>
</evidence>
<dbReference type="Proteomes" id="UP001054821">
    <property type="component" value="Chromosome 6"/>
</dbReference>